<protein>
    <submittedName>
        <fullName evidence="1">Uncharacterized protein</fullName>
    </submittedName>
</protein>
<name>A0ABX5Y1D7_9BACT</name>
<proteinExistence type="predicted"/>
<evidence type="ECO:0000313" key="2">
    <source>
        <dbReference type="Proteomes" id="UP000318081"/>
    </source>
</evidence>
<keyword evidence="2" id="KW-1185">Reference proteome</keyword>
<organism evidence="1 2">
    <name type="scientific">Stieleria magnilauensis</name>
    <dbReference type="NCBI Taxonomy" id="2527963"/>
    <lineage>
        <taxon>Bacteria</taxon>
        <taxon>Pseudomonadati</taxon>
        <taxon>Planctomycetota</taxon>
        <taxon>Planctomycetia</taxon>
        <taxon>Pirellulales</taxon>
        <taxon>Pirellulaceae</taxon>
        <taxon>Stieleria</taxon>
    </lineage>
</organism>
<reference evidence="1 2" key="1">
    <citation type="submission" date="2019-02" db="EMBL/GenBank/DDBJ databases">
        <title>Deep-cultivation of Planctomycetes and their phenomic and genomic characterization uncovers novel biology.</title>
        <authorList>
            <person name="Wiegand S."/>
            <person name="Jogler M."/>
            <person name="Boedeker C."/>
            <person name="Pinto D."/>
            <person name="Vollmers J."/>
            <person name="Rivas-Marin E."/>
            <person name="Kohn T."/>
            <person name="Peeters S.H."/>
            <person name="Heuer A."/>
            <person name="Rast P."/>
            <person name="Oberbeckmann S."/>
            <person name="Bunk B."/>
            <person name="Jeske O."/>
            <person name="Meyerdierks A."/>
            <person name="Storesund J.E."/>
            <person name="Kallscheuer N."/>
            <person name="Luecker S."/>
            <person name="Lage O.M."/>
            <person name="Pohl T."/>
            <person name="Merkel B.J."/>
            <person name="Hornburger P."/>
            <person name="Mueller R.-W."/>
            <person name="Bruemmer F."/>
            <person name="Labrenz M."/>
            <person name="Spormann A.M."/>
            <person name="Op den Camp H."/>
            <person name="Overmann J."/>
            <person name="Amann R."/>
            <person name="Jetten M.S.M."/>
            <person name="Mascher T."/>
            <person name="Medema M.H."/>
            <person name="Devos D.P."/>
            <person name="Kaster A.-K."/>
            <person name="Ovreas L."/>
            <person name="Rohde M."/>
            <person name="Galperin M.Y."/>
            <person name="Jogler C."/>
        </authorList>
    </citation>
    <scope>NUCLEOTIDE SEQUENCE [LARGE SCALE GENOMIC DNA]</scope>
    <source>
        <strain evidence="1 2">TBK1r</strain>
    </source>
</reference>
<evidence type="ECO:0000313" key="1">
    <source>
        <dbReference type="EMBL" id="QDV87590.1"/>
    </source>
</evidence>
<dbReference type="EMBL" id="CP036432">
    <property type="protein sequence ID" value="QDV87590.1"/>
    <property type="molecule type" value="Genomic_DNA"/>
</dbReference>
<dbReference type="Proteomes" id="UP000318081">
    <property type="component" value="Chromosome"/>
</dbReference>
<accession>A0ABX5Y1D7</accession>
<gene>
    <name evidence="1" type="ORF">TBK1r_66210</name>
</gene>
<sequence>MLDLPDKQESPGEGCIESMQSAFKERPTWPNEGSKGREFVHFETRSRGLLSIQLNDSARVGQQTSMTFLVLIWPINRLSKRLVRLADVGRVHAPQGLANTNPTETG</sequence>